<keyword evidence="2" id="KW-0479">Metal-binding</keyword>
<dbReference type="PROSITE" id="PS00463">
    <property type="entry name" value="ZN2_CY6_FUNGAL_1"/>
    <property type="match status" value="1"/>
</dbReference>
<dbReference type="Proteomes" id="UP001497453">
    <property type="component" value="Chromosome 10"/>
</dbReference>
<evidence type="ECO:0000256" key="5">
    <source>
        <dbReference type="ARBA" id="ARBA00023242"/>
    </source>
</evidence>
<organism evidence="8 9">
    <name type="scientific">Somion occarium</name>
    <dbReference type="NCBI Taxonomy" id="3059160"/>
    <lineage>
        <taxon>Eukaryota</taxon>
        <taxon>Fungi</taxon>
        <taxon>Dikarya</taxon>
        <taxon>Basidiomycota</taxon>
        <taxon>Agaricomycotina</taxon>
        <taxon>Agaricomycetes</taxon>
        <taxon>Polyporales</taxon>
        <taxon>Cerrenaceae</taxon>
        <taxon>Somion</taxon>
    </lineage>
</organism>
<dbReference type="InterPro" id="IPR036864">
    <property type="entry name" value="Zn2-C6_fun-type_DNA-bd_sf"/>
</dbReference>
<evidence type="ECO:0000256" key="3">
    <source>
        <dbReference type="ARBA" id="ARBA00023015"/>
    </source>
</evidence>
<dbReference type="CDD" id="cd00067">
    <property type="entry name" value="GAL4"/>
    <property type="match status" value="1"/>
</dbReference>
<dbReference type="PANTHER" id="PTHR47338">
    <property type="entry name" value="ZN(II)2CYS6 TRANSCRIPTION FACTOR (EUROFUNG)-RELATED"/>
    <property type="match status" value="1"/>
</dbReference>
<evidence type="ECO:0000256" key="4">
    <source>
        <dbReference type="ARBA" id="ARBA00023163"/>
    </source>
</evidence>
<name>A0ABP1CR86_9APHY</name>
<keyword evidence="4" id="KW-0804">Transcription</keyword>
<evidence type="ECO:0000259" key="7">
    <source>
        <dbReference type="PROSITE" id="PS50048"/>
    </source>
</evidence>
<dbReference type="EMBL" id="OZ037953">
    <property type="protein sequence ID" value="CAL1698191.1"/>
    <property type="molecule type" value="Genomic_DNA"/>
</dbReference>
<evidence type="ECO:0000313" key="9">
    <source>
        <dbReference type="Proteomes" id="UP001497453"/>
    </source>
</evidence>
<keyword evidence="5" id="KW-0539">Nucleus</keyword>
<evidence type="ECO:0000256" key="1">
    <source>
        <dbReference type="ARBA" id="ARBA00004123"/>
    </source>
</evidence>
<dbReference type="SMART" id="SM00066">
    <property type="entry name" value="GAL4"/>
    <property type="match status" value="1"/>
</dbReference>
<dbReference type="PROSITE" id="PS50048">
    <property type="entry name" value="ZN2_CY6_FUNGAL_2"/>
    <property type="match status" value="1"/>
</dbReference>
<feature type="region of interest" description="Disordered" evidence="6">
    <location>
        <begin position="59"/>
        <end position="78"/>
    </location>
</feature>
<sequence>MGSLIDELPAPIVRCAIARSPRIPIIKTGLTLNHAPYHPQTCSPSTIFPGYLLDFSTMSSSNAQESNTNENDPPAATPRRTPMACTFCRGRKLKCDGRSTCANCERRGIPCVYVPVSEQQK</sequence>
<keyword evidence="9" id="KW-1185">Reference proteome</keyword>
<dbReference type="InterPro" id="IPR001138">
    <property type="entry name" value="Zn2Cys6_DnaBD"/>
</dbReference>
<keyword evidence="3" id="KW-0805">Transcription regulation</keyword>
<dbReference type="Pfam" id="PF00172">
    <property type="entry name" value="Zn_clus"/>
    <property type="match status" value="1"/>
</dbReference>
<protein>
    <recommendedName>
        <fullName evidence="7">Zn(2)-C6 fungal-type domain-containing protein</fullName>
    </recommendedName>
</protein>
<dbReference type="SUPFAM" id="SSF57701">
    <property type="entry name" value="Zn2/Cys6 DNA-binding domain"/>
    <property type="match status" value="1"/>
</dbReference>
<dbReference type="Gene3D" id="4.10.240.10">
    <property type="entry name" value="Zn(2)-C6 fungal-type DNA-binding domain"/>
    <property type="match status" value="1"/>
</dbReference>
<dbReference type="InterPro" id="IPR050815">
    <property type="entry name" value="TF_fung"/>
</dbReference>
<reference evidence="9" key="1">
    <citation type="submission" date="2024-04" db="EMBL/GenBank/DDBJ databases">
        <authorList>
            <person name="Shaw F."/>
            <person name="Minotto A."/>
        </authorList>
    </citation>
    <scope>NUCLEOTIDE SEQUENCE [LARGE SCALE GENOMIC DNA]</scope>
</reference>
<gene>
    <name evidence="8" type="ORF">GFSPODELE1_LOCUS2040</name>
</gene>
<comment type="subcellular location">
    <subcellularLocation>
        <location evidence="1">Nucleus</location>
    </subcellularLocation>
</comment>
<feature type="compositionally biased region" description="Polar residues" evidence="6">
    <location>
        <begin position="59"/>
        <end position="71"/>
    </location>
</feature>
<proteinExistence type="predicted"/>
<accession>A0ABP1CR86</accession>
<evidence type="ECO:0000256" key="2">
    <source>
        <dbReference type="ARBA" id="ARBA00022723"/>
    </source>
</evidence>
<evidence type="ECO:0000256" key="6">
    <source>
        <dbReference type="SAM" id="MobiDB-lite"/>
    </source>
</evidence>
<feature type="domain" description="Zn(2)-C6 fungal-type" evidence="7">
    <location>
        <begin position="84"/>
        <end position="113"/>
    </location>
</feature>
<evidence type="ECO:0000313" key="8">
    <source>
        <dbReference type="EMBL" id="CAL1698191.1"/>
    </source>
</evidence>
<dbReference type="PANTHER" id="PTHR47338:SF27">
    <property type="entry name" value="ZN(II)2CYS6 TRANSCRIPTION FACTOR (EUROFUNG)"/>
    <property type="match status" value="1"/>
</dbReference>